<keyword evidence="1" id="KW-1133">Transmembrane helix</keyword>
<dbReference type="PANTHER" id="PTHR20992:SF9">
    <property type="entry name" value="AT15442P-RELATED"/>
    <property type="match status" value="1"/>
</dbReference>
<proteinExistence type="predicted"/>
<feature type="transmembrane region" description="Helical" evidence="1">
    <location>
        <begin position="319"/>
        <end position="341"/>
    </location>
</feature>
<feature type="transmembrane region" description="Helical" evidence="1">
    <location>
        <begin position="175"/>
        <end position="200"/>
    </location>
</feature>
<dbReference type="EMBL" id="NXNI01000001">
    <property type="protein sequence ID" value="PCR91447.1"/>
    <property type="molecule type" value="Genomic_DNA"/>
</dbReference>
<name>A0A2A5QX99_9EURY</name>
<dbReference type="RefSeq" id="WP_097380387.1">
    <property type="nucleotide sequence ID" value="NZ_NXNI01000001.1"/>
</dbReference>
<reference evidence="2 3" key="1">
    <citation type="submission" date="2017-09" db="EMBL/GenBank/DDBJ databases">
        <title>Genome sequences of Natrinema ejinorence JCM 13890T.</title>
        <authorList>
            <person name="Roh S.W."/>
            <person name="Kim Y.B."/>
            <person name="Kim J.Y."/>
        </authorList>
    </citation>
    <scope>NUCLEOTIDE SEQUENCE [LARGE SCALE GENOMIC DNA]</scope>
    <source>
        <strain evidence="2 3">JCM 13890</strain>
    </source>
</reference>
<dbReference type="InterPro" id="IPR005240">
    <property type="entry name" value="DUF389"/>
</dbReference>
<accession>A0A2A5QX99</accession>
<keyword evidence="3" id="KW-1185">Reference proteome</keyword>
<feature type="transmembrane region" description="Helical" evidence="1">
    <location>
        <begin position="115"/>
        <end position="135"/>
    </location>
</feature>
<feature type="transmembrane region" description="Helical" evidence="1">
    <location>
        <begin position="245"/>
        <end position="267"/>
    </location>
</feature>
<gene>
    <name evidence="2" type="ORF">CP557_13470</name>
</gene>
<dbReference type="OrthoDB" id="3266at2157"/>
<dbReference type="Pfam" id="PF04087">
    <property type="entry name" value="DUF389"/>
    <property type="match status" value="1"/>
</dbReference>
<evidence type="ECO:0000256" key="1">
    <source>
        <dbReference type="SAM" id="Phobius"/>
    </source>
</evidence>
<organism evidence="2 3">
    <name type="scientific">Natrinema ejinorense</name>
    <dbReference type="NCBI Taxonomy" id="373386"/>
    <lineage>
        <taxon>Archaea</taxon>
        <taxon>Methanobacteriati</taxon>
        <taxon>Methanobacteriota</taxon>
        <taxon>Stenosarchaea group</taxon>
        <taxon>Halobacteria</taxon>
        <taxon>Halobacteriales</taxon>
        <taxon>Natrialbaceae</taxon>
        <taxon>Natrinema</taxon>
    </lineage>
</organism>
<protein>
    <submittedName>
        <fullName evidence="2">TIGR00341 family protein</fullName>
    </submittedName>
</protein>
<evidence type="ECO:0000313" key="2">
    <source>
        <dbReference type="EMBL" id="PCR91447.1"/>
    </source>
</evidence>
<dbReference type="NCBIfam" id="TIGR00341">
    <property type="entry name" value="TIGR00341 family protein"/>
    <property type="match status" value="1"/>
</dbReference>
<evidence type="ECO:0000313" key="3">
    <source>
        <dbReference type="Proteomes" id="UP000219689"/>
    </source>
</evidence>
<feature type="transmembrane region" description="Helical" evidence="1">
    <location>
        <begin position="141"/>
        <end position="163"/>
    </location>
</feature>
<dbReference type="AlphaFoldDB" id="A0A2A5QX99"/>
<feature type="transmembrane region" description="Helical" evidence="1">
    <location>
        <begin position="273"/>
        <end position="298"/>
    </location>
</feature>
<sequence>MRLVQLTVPTGKRETILEILDERKIDYVVTDETSSRKYTAVVYFPLPDAAVEPVLDEIQNAGIEEDAYTVVVDAETVVSRRFQALRDEYEDGDVGSDRISRQELQAEADDLTPSFPVYVVMTVISAVVATAGLLLDSPAVVVGSMVIAPLIGPALGASVGTVIDDEELFVESVTYQIVGVVVAIAAAAIFAVLVRSLNIVPPDLVLSSVGEISERLAPDLLSLAIALGAGVAGVVSIATGTSVALVGVMIAAALIPPAGVAGITLAWGQPTAAIGATVLVLVNLLSVNLAGLLTLWYAGYRPENLFDLGETEQRLRQRIVGLVVIVLIFAVFLGGITYASYESGNFEQDAREEVETLLSQDQYENYQLLEFQVVMDDNYPFRNAERVIVTIGGPPDQSAPELADTMHERINDHADQSVNVEVRYVEVLERGDK</sequence>
<dbReference type="Proteomes" id="UP000219689">
    <property type="component" value="Unassembled WGS sequence"/>
</dbReference>
<keyword evidence="1" id="KW-0472">Membrane</keyword>
<keyword evidence="1" id="KW-0812">Transmembrane</keyword>
<feature type="transmembrane region" description="Helical" evidence="1">
    <location>
        <begin position="220"/>
        <end position="238"/>
    </location>
</feature>
<comment type="caution">
    <text evidence="2">The sequence shown here is derived from an EMBL/GenBank/DDBJ whole genome shotgun (WGS) entry which is preliminary data.</text>
</comment>
<dbReference type="PANTHER" id="PTHR20992">
    <property type="entry name" value="AT15442P-RELATED"/>
    <property type="match status" value="1"/>
</dbReference>